<sequence length="74" mass="8082">MLLSGIGTTTIEDRLVKLGRMAVFPLIPIIYSNRYVLPKSDNFVGAWPFKAASILGIIFSLSKVLQALALSCIK</sequence>
<name>A0A0C9M4C0_9FUNG</name>
<evidence type="ECO:0000313" key="2">
    <source>
        <dbReference type="Proteomes" id="UP000053815"/>
    </source>
</evidence>
<gene>
    <name evidence="1" type="ORF">MAM1_0054c03535</name>
</gene>
<accession>A0A0C9M4C0</accession>
<reference evidence="1" key="1">
    <citation type="submission" date="2014-09" db="EMBL/GenBank/DDBJ databases">
        <title>Draft genome sequence of an oleaginous Mucoromycotina fungus Mucor ambiguus NBRC6742.</title>
        <authorList>
            <person name="Takeda I."/>
            <person name="Yamane N."/>
            <person name="Morita T."/>
            <person name="Tamano K."/>
            <person name="Machida M."/>
            <person name="Baker S."/>
            <person name="Koike H."/>
        </authorList>
    </citation>
    <scope>NUCLEOTIDE SEQUENCE</scope>
    <source>
        <strain evidence="1">NBRC 6742</strain>
    </source>
</reference>
<dbReference type="EMBL" id="DF836343">
    <property type="protein sequence ID" value="GAN04076.1"/>
    <property type="molecule type" value="Genomic_DNA"/>
</dbReference>
<dbReference type="AlphaFoldDB" id="A0A0C9M4C0"/>
<keyword evidence="2" id="KW-1185">Reference proteome</keyword>
<protein>
    <submittedName>
        <fullName evidence="1">Uncharacterized protein</fullName>
    </submittedName>
</protein>
<dbReference type="Proteomes" id="UP000053815">
    <property type="component" value="Unassembled WGS sequence"/>
</dbReference>
<evidence type="ECO:0000313" key="1">
    <source>
        <dbReference type="EMBL" id="GAN04076.1"/>
    </source>
</evidence>
<organism evidence="1">
    <name type="scientific">Mucor ambiguus</name>
    <dbReference type="NCBI Taxonomy" id="91626"/>
    <lineage>
        <taxon>Eukaryota</taxon>
        <taxon>Fungi</taxon>
        <taxon>Fungi incertae sedis</taxon>
        <taxon>Mucoromycota</taxon>
        <taxon>Mucoromycotina</taxon>
        <taxon>Mucoromycetes</taxon>
        <taxon>Mucorales</taxon>
        <taxon>Mucorineae</taxon>
        <taxon>Mucoraceae</taxon>
        <taxon>Mucor</taxon>
    </lineage>
</organism>
<proteinExistence type="predicted"/>